<dbReference type="InterPro" id="IPR012340">
    <property type="entry name" value="NA-bd_OB-fold"/>
</dbReference>
<evidence type="ECO:0000259" key="1">
    <source>
        <dbReference type="Pfam" id="PF01796"/>
    </source>
</evidence>
<dbReference type="STRING" id="644282.Deba_1560"/>
<sequence>MPTNRLLPTPDADSKPFWDGCREHKLLFQKCASCGHVRWPAGVICPQCHGRDAQWIEARGQGVVYSYAIYHQAFHPAFKDNLPYVVAVVELAEGPMLLGNIVDCPQHDLRCDMAVQAAWDDVTAQCSLPKFRPLGP</sequence>
<dbReference type="PANTHER" id="PTHR34075:SF5">
    <property type="entry name" value="BLR3430 PROTEIN"/>
    <property type="match status" value="1"/>
</dbReference>
<dbReference type="HOGENOM" id="CLU_119412_1_2_7"/>
<dbReference type="EMBL" id="CP002085">
    <property type="protein sequence ID" value="ADK84928.1"/>
    <property type="molecule type" value="Genomic_DNA"/>
</dbReference>
<gene>
    <name evidence="3" type="ordered locus">Deba_1560</name>
</gene>
<feature type="domain" description="ChsH2 C-terminal OB-fold" evidence="1">
    <location>
        <begin position="55"/>
        <end position="120"/>
    </location>
</feature>
<dbReference type="AlphaFoldDB" id="E1QH85"/>
<reference evidence="3 4" key="1">
    <citation type="journal article" date="2010" name="Stand. Genomic Sci.">
        <title>Complete genome sequence of Desulfarculus baarsii type strain (2st14).</title>
        <authorList>
            <person name="Sun H."/>
            <person name="Spring S."/>
            <person name="Lapidus A."/>
            <person name="Davenport K."/>
            <person name="Del Rio T.G."/>
            <person name="Tice H."/>
            <person name="Nolan M."/>
            <person name="Copeland A."/>
            <person name="Cheng J.F."/>
            <person name="Lucas S."/>
            <person name="Tapia R."/>
            <person name="Goodwin L."/>
            <person name="Pitluck S."/>
            <person name="Ivanova N."/>
            <person name="Pagani I."/>
            <person name="Mavromatis K."/>
            <person name="Ovchinnikova G."/>
            <person name="Pati A."/>
            <person name="Chen A."/>
            <person name="Palaniappan K."/>
            <person name="Hauser L."/>
            <person name="Chang Y.J."/>
            <person name="Jeffries C.D."/>
            <person name="Detter J.C."/>
            <person name="Han C."/>
            <person name="Rohde M."/>
            <person name="Brambilla E."/>
            <person name="Goker M."/>
            <person name="Woyke T."/>
            <person name="Bristow J."/>
            <person name="Eisen J.A."/>
            <person name="Markowitz V."/>
            <person name="Hugenholtz P."/>
            <person name="Kyrpides N.C."/>
            <person name="Klenk H.P."/>
            <person name="Land M."/>
        </authorList>
    </citation>
    <scope>NUCLEOTIDE SEQUENCE [LARGE SCALE GENOMIC DNA]</scope>
    <source>
        <strain evidence="4">ATCC 33931 / DSM 2075 / LMG 7858 / VKM B-1802 / 2st14</strain>
    </source>
</reference>
<evidence type="ECO:0000313" key="3">
    <source>
        <dbReference type="EMBL" id="ADK84928.1"/>
    </source>
</evidence>
<evidence type="ECO:0008006" key="5">
    <source>
        <dbReference type="Google" id="ProtNLM"/>
    </source>
</evidence>
<dbReference type="Proteomes" id="UP000009047">
    <property type="component" value="Chromosome"/>
</dbReference>
<dbReference type="Gene3D" id="6.10.30.10">
    <property type="match status" value="1"/>
</dbReference>
<dbReference type="InterPro" id="IPR052513">
    <property type="entry name" value="Thioester_dehydratase-like"/>
</dbReference>
<dbReference type="SUPFAM" id="SSF50249">
    <property type="entry name" value="Nucleic acid-binding proteins"/>
    <property type="match status" value="1"/>
</dbReference>
<feature type="domain" description="ChsH2 rubredoxin-like zinc ribbon" evidence="2">
    <location>
        <begin position="18"/>
        <end position="52"/>
    </location>
</feature>
<dbReference type="eggNOG" id="COG1545">
    <property type="taxonomic scope" value="Bacteria"/>
</dbReference>
<evidence type="ECO:0000313" key="4">
    <source>
        <dbReference type="Proteomes" id="UP000009047"/>
    </source>
</evidence>
<proteinExistence type="predicted"/>
<dbReference type="InterPro" id="IPR002878">
    <property type="entry name" value="ChsH2_C"/>
</dbReference>
<keyword evidence="4" id="KW-1185">Reference proteome</keyword>
<evidence type="ECO:0000259" key="2">
    <source>
        <dbReference type="Pfam" id="PF12172"/>
    </source>
</evidence>
<dbReference type="OrthoDB" id="5514845at2"/>
<dbReference type="KEGG" id="dbr:Deba_1560"/>
<organism evidence="3 4">
    <name type="scientific">Desulfarculus baarsii (strain ATCC 33931 / DSM 2075 / LMG 7858 / VKM B-1802 / 2st14)</name>
    <dbReference type="NCBI Taxonomy" id="644282"/>
    <lineage>
        <taxon>Bacteria</taxon>
        <taxon>Pseudomonadati</taxon>
        <taxon>Thermodesulfobacteriota</taxon>
        <taxon>Desulfarculia</taxon>
        <taxon>Desulfarculales</taxon>
        <taxon>Desulfarculaceae</taxon>
        <taxon>Desulfarculus</taxon>
    </lineage>
</organism>
<accession>E1QH85</accession>
<dbReference type="RefSeq" id="WP_013258381.1">
    <property type="nucleotide sequence ID" value="NC_014365.1"/>
</dbReference>
<dbReference type="Pfam" id="PF12172">
    <property type="entry name" value="zf-ChsH2"/>
    <property type="match status" value="1"/>
</dbReference>
<protein>
    <recommendedName>
        <fullName evidence="5">DUF35 domain-containing protein</fullName>
    </recommendedName>
</protein>
<dbReference type="PANTHER" id="PTHR34075">
    <property type="entry name" value="BLR3430 PROTEIN"/>
    <property type="match status" value="1"/>
</dbReference>
<name>E1QH85_DESB2</name>
<dbReference type="Pfam" id="PF01796">
    <property type="entry name" value="OB_ChsH2_C"/>
    <property type="match status" value="1"/>
</dbReference>
<dbReference type="InterPro" id="IPR022002">
    <property type="entry name" value="ChsH2_Znr"/>
</dbReference>